<organism evidence="1 2">
    <name type="scientific">Oxyplax ochracea nucleopolyhedrovirus</name>
    <dbReference type="NCBI Taxonomy" id="2083176"/>
    <lineage>
        <taxon>Viruses</taxon>
        <taxon>Viruses incertae sedis</taxon>
        <taxon>Naldaviricetes</taxon>
        <taxon>Lefavirales</taxon>
        <taxon>Baculoviridae</taxon>
        <taxon>Alphabaculovirus</taxon>
        <taxon>Alphabaculovirus oxochraceae</taxon>
    </lineage>
</organism>
<dbReference type="InterPro" id="IPR007827">
    <property type="entry name" value="DUF705"/>
</dbReference>
<sequence length="308" mass="36923">MVLFNNKWICLRLNRAFVKRHVLVLTEYSDLKYLGFEKYKFFEFVIFQFCNDPQLCRIIESNYNYTMQIFKSVDDMCNIRHNIKRVYKTPVLGHMCVINSKRPMYSFLKEWYLLPDYKINMLKSESLIWGFPHVIVFDLDSTLITEEKNIQIRDLYVYESLQELRDIGCVLILWSYGSKHHVLHSMKKTNLFQYFDVIISEGATVDANDSSSTLDVVDYKKQFVKSTFDYDIVQEKQLPKSPKIVIKYLKDKNVNFFKSITLVDDLDTNNFAYDFYVKVNRCPVPVNDWQQYHDTILQNFEKYDYNYT</sequence>
<evidence type="ECO:0000313" key="2">
    <source>
        <dbReference type="Proteomes" id="UP000297028"/>
    </source>
</evidence>
<dbReference type="InterPro" id="IPR023214">
    <property type="entry name" value="HAD_sf"/>
</dbReference>
<name>A0A2L0WU24_9ABAC</name>
<dbReference type="InterPro" id="IPR010033">
    <property type="entry name" value="HAD_SF_ppase_IIIC"/>
</dbReference>
<dbReference type="Proteomes" id="UP000297028">
    <property type="component" value="Segment"/>
</dbReference>
<keyword evidence="2" id="KW-1185">Reference proteome</keyword>
<proteinExistence type="predicted"/>
<dbReference type="Pfam" id="PF05152">
    <property type="entry name" value="DUF705"/>
    <property type="match status" value="1"/>
</dbReference>
<dbReference type="SUPFAM" id="SSF56784">
    <property type="entry name" value="HAD-like"/>
    <property type="match status" value="1"/>
</dbReference>
<evidence type="ECO:0000313" key="1">
    <source>
        <dbReference type="EMBL" id="AVA31144.1"/>
    </source>
</evidence>
<protein>
    <submittedName>
        <fullName evidence="1">38k protein</fullName>
    </submittedName>
</protein>
<gene>
    <name evidence="1" type="ORF">Oxoc_ORF45</name>
</gene>
<dbReference type="NCBIfam" id="TIGR01684">
    <property type="entry name" value="viral_ppase"/>
    <property type="match status" value="1"/>
</dbReference>
<accession>A0A2L0WU24</accession>
<dbReference type="CDD" id="cd01427">
    <property type="entry name" value="HAD_like"/>
    <property type="match status" value="1"/>
</dbReference>
<dbReference type="Gene3D" id="3.40.50.1000">
    <property type="entry name" value="HAD superfamily/HAD-like"/>
    <property type="match status" value="1"/>
</dbReference>
<dbReference type="InterPro" id="IPR036412">
    <property type="entry name" value="HAD-like_sf"/>
</dbReference>
<dbReference type="EMBL" id="MF143631">
    <property type="protein sequence ID" value="AVA31144.1"/>
    <property type="molecule type" value="Genomic_DNA"/>
</dbReference>
<reference evidence="1 2" key="1">
    <citation type="journal article" date="2018" name="PLoS ONE">
        <title>Genome analysis of a novel Group I alphabaculovirus obtained from Oxyplax ochracea.</title>
        <authorList>
            <person name="Wang J."/>
            <person name="Hou D."/>
            <person name="Wang Q."/>
            <person name="Kuang W."/>
            <person name="Zhang L."/>
            <person name="Li J."/>
            <person name="Shen S."/>
            <person name="Deng F."/>
            <person name="Wang H."/>
            <person name="Hu Z."/>
            <person name="Wang M."/>
        </authorList>
    </citation>
    <scope>NUCLEOTIDE SEQUENCE [LARGE SCALE GENOMIC DNA]</scope>
    <source>
        <strain evidence="1">435</strain>
    </source>
</reference>
<dbReference type="NCBIfam" id="TIGR01681">
    <property type="entry name" value="HAD-SF-IIIC"/>
    <property type="match status" value="1"/>
</dbReference>